<dbReference type="InterPro" id="IPR026847">
    <property type="entry name" value="VPS13"/>
</dbReference>
<dbReference type="InterPro" id="IPR009543">
    <property type="entry name" value="VPS13_VAB"/>
</dbReference>
<keyword evidence="3" id="KW-1185">Reference proteome</keyword>
<reference evidence="2" key="1">
    <citation type="journal article" date="2018" name="DNA Res.">
        <title>Multiple hybrid de novo genome assembly of finger millet, an orphan allotetraploid crop.</title>
        <authorList>
            <person name="Hatakeyama M."/>
            <person name="Aluri S."/>
            <person name="Balachadran M.T."/>
            <person name="Sivarajan S.R."/>
            <person name="Patrignani A."/>
            <person name="Gruter S."/>
            <person name="Poveda L."/>
            <person name="Shimizu-Inatsugi R."/>
            <person name="Baeten J."/>
            <person name="Francoijs K.J."/>
            <person name="Nataraja K.N."/>
            <person name="Reddy Y.A.N."/>
            <person name="Phadnis S."/>
            <person name="Ravikumar R.L."/>
            <person name="Schlapbach R."/>
            <person name="Sreeman S.M."/>
            <person name="Shimizu K.K."/>
        </authorList>
    </citation>
    <scope>NUCLEOTIDE SEQUENCE</scope>
</reference>
<dbReference type="GO" id="GO:0045053">
    <property type="term" value="P:protein retention in Golgi apparatus"/>
    <property type="evidence" value="ECO:0007669"/>
    <property type="project" value="TreeGrafter"/>
</dbReference>
<organism evidence="2 3">
    <name type="scientific">Eleusine coracana subsp. coracana</name>
    <dbReference type="NCBI Taxonomy" id="191504"/>
    <lineage>
        <taxon>Eukaryota</taxon>
        <taxon>Viridiplantae</taxon>
        <taxon>Streptophyta</taxon>
        <taxon>Embryophyta</taxon>
        <taxon>Tracheophyta</taxon>
        <taxon>Spermatophyta</taxon>
        <taxon>Magnoliopsida</taxon>
        <taxon>Liliopsida</taxon>
        <taxon>Poales</taxon>
        <taxon>Poaceae</taxon>
        <taxon>PACMAD clade</taxon>
        <taxon>Chloridoideae</taxon>
        <taxon>Cynodonteae</taxon>
        <taxon>Eleusininae</taxon>
        <taxon>Eleusine</taxon>
    </lineage>
</organism>
<dbReference type="PANTHER" id="PTHR16166">
    <property type="entry name" value="VACUOLAR PROTEIN SORTING-ASSOCIATED PROTEIN VPS13"/>
    <property type="match status" value="1"/>
</dbReference>
<proteinExistence type="predicted"/>
<evidence type="ECO:0000313" key="2">
    <source>
        <dbReference type="EMBL" id="GJM91503.1"/>
    </source>
</evidence>
<evidence type="ECO:0000313" key="3">
    <source>
        <dbReference type="Proteomes" id="UP001054889"/>
    </source>
</evidence>
<dbReference type="PANTHER" id="PTHR16166:SF137">
    <property type="entry name" value="PLECKSTRIN HOMOLOGY (PH) DOMAIN-CONTAINING PROTEIN"/>
    <property type="match status" value="1"/>
</dbReference>
<dbReference type="GO" id="GO:0006623">
    <property type="term" value="P:protein targeting to vacuole"/>
    <property type="evidence" value="ECO:0007669"/>
    <property type="project" value="TreeGrafter"/>
</dbReference>
<protein>
    <recommendedName>
        <fullName evidence="1">Vacuolar protein sorting-associated protein 13 VPS13 adaptor binding domain-containing protein</fullName>
    </recommendedName>
</protein>
<reference evidence="2" key="2">
    <citation type="submission" date="2021-12" db="EMBL/GenBank/DDBJ databases">
        <title>Resequencing data analysis of finger millet.</title>
        <authorList>
            <person name="Hatakeyama M."/>
            <person name="Aluri S."/>
            <person name="Balachadran M.T."/>
            <person name="Sivarajan S.R."/>
            <person name="Poveda L."/>
            <person name="Shimizu-Inatsugi R."/>
            <person name="Schlapbach R."/>
            <person name="Sreeman S.M."/>
            <person name="Shimizu K.K."/>
        </authorList>
    </citation>
    <scope>NUCLEOTIDE SEQUENCE</scope>
</reference>
<dbReference type="AlphaFoldDB" id="A0AAV5C1A4"/>
<name>A0AAV5C1A4_ELECO</name>
<dbReference type="InterPro" id="IPR009291">
    <property type="entry name" value="Vps62"/>
</dbReference>
<sequence length="848" mass="95145">MIFWRVHNAFGSFLPGDPASMSVHANAYDLRHMLFNSEDSSSKTISRGQDIRNDASQLERSALTSGRLFEAVASFKLIWSNSGTPSPKKLSIWRPMLSEGMFYFGDIAVNGYEPPNSAVVLRGTDEDTFLRAPEDYDVVGQIKKHRGAEAISFWFPRAPSGFVALGCVASKTRPTNEDFSLLRCVRSDMVTGGQFSEESVWDSSDAKTSELFSLWTVDKDAGTFLVRSENRKPPRRLALKLAGPPTSSSSDTIIIDAEIKTFSAVSFDDYGGMPSDPDIYLDVYRAMFSESFLKYSMQMVPLFGVSFDSVGLRYHGGTHHMNATIKVDEGLATGEYLIAVRLFSNDHSISGIQQQSARTCAATGEHSSQNIRKEPVLISHPTEAPSKFINIRNSLSGRIVQVLLEQSNDNDYLMARDGTVDLSAYDDDGKCMRILICSKPSSYQAVPTKVIQIRPYTTFTNRVGQDLYIKLSARDEPKVLHAYDWRVSFMYSEGDGDKLQDTKRILDVMLRLADTDWCQPLDILREDTIVIAMRKHDNTQKFVKAEIRGYEEGSRFVIVFRLGPAYGPIRFENRTASTTISTRQSGLGEDTWIQVTPHSTRKYSWDDPYGLKVFDVNIQKGDITDVVCVDLENPVGSYTSFREHGLKLSIAENIDIKILKFTDYLRKQEEVYGSPGSELIDHQASPLEQNEMETGAGPLELIVELGVVGISLIDHKPRELLYLHLQKVFISYMTGYDSGTTSRFKLILGQLQLDNQLPLSTMPVVLATESRPDTNRPVFKANIAVSNVTSNGIQVYPHVYIRVTDQTWRLNVHEPIIWALVDFYNNLRFVSASSSTTVTEVDPEIRIE</sequence>
<dbReference type="EMBL" id="BQKI01000003">
    <property type="protein sequence ID" value="GJM91503.1"/>
    <property type="molecule type" value="Genomic_DNA"/>
</dbReference>
<dbReference type="Pfam" id="PF25036">
    <property type="entry name" value="VPS13_VAB"/>
    <property type="match status" value="1"/>
</dbReference>
<evidence type="ECO:0000259" key="1">
    <source>
        <dbReference type="Pfam" id="PF25036"/>
    </source>
</evidence>
<dbReference type="Pfam" id="PF06101">
    <property type="entry name" value="Vps62"/>
    <property type="match status" value="1"/>
</dbReference>
<feature type="domain" description="Vacuolar protein sorting-associated protein 13 VPS13 adaptor binding" evidence="1">
    <location>
        <begin position="375"/>
        <end position="609"/>
    </location>
</feature>
<accession>A0AAV5C1A4</accession>
<dbReference type="Proteomes" id="UP001054889">
    <property type="component" value="Unassembled WGS sequence"/>
</dbReference>
<gene>
    <name evidence="2" type="primary">ga07879</name>
    <name evidence="2" type="ORF">PR202_ga07879</name>
</gene>
<comment type="caution">
    <text evidence="2">The sequence shown here is derived from an EMBL/GenBank/DDBJ whole genome shotgun (WGS) entry which is preliminary data.</text>
</comment>